<dbReference type="InterPro" id="IPR029016">
    <property type="entry name" value="GAF-like_dom_sf"/>
</dbReference>
<evidence type="ECO:0000313" key="8">
    <source>
        <dbReference type="EMBL" id="EAU68970.1"/>
    </source>
</evidence>
<evidence type="ECO:0000313" key="10">
    <source>
        <dbReference type="Proteomes" id="UP000032702"/>
    </source>
</evidence>
<keyword evidence="3" id="KW-0597">Phosphoprotein</keyword>
<dbReference type="PATRIC" id="fig|378806.16.peg.8328"/>
<dbReference type="OrthoDB" id="5521237at2"/>
<dbReference type="InterPro" id="IPR003594">
    <property type="entry name" value="HATPase_dom"/>
</dbReference>
<dbReference type="eggNOG" id="COG0515">
    <property type="taxonomic scope" value="Bacteria"/>
</dbReference>
<dbReference type="SMART" id="SM00388">
    <property type="entry name" value="HisKA"/>
    <property type="match status" value="1"/>
</dbReference>
<keyword evidence="4" id="KW-0175">Coiled coil</keyword>
<dbReference type="InterPro" id="IPR036097">
    <property type="entry name" value="HisK_dim/P_sf"/>
</dbReference>
<dbReference type="GO" id="GO:0000155">
    <property type="term" value="F:phosphorelay sensor kinase activity"/>
    <property type="evidence" value="ECO:0007669"/>
    <property type="project" value="InterPro"/>
</dbReference>
<dbReference type="InterPro" id="IPR041664">
    <property type="entry name" value="AAA_16"/>
</dbReference>
<dbReference type="Proteomes" id="UP000032702">
    <property type="component" value="Unassembled WGS sequence"/>
</dbReference>
<dbReference type="SMART" id="SM00065">
    <property type="entry name" value="GAF"/>
    <property type="match status" value="1"/>
</dbReference>
<dbReference type="EC" id="2.7.13.3" evidence="2"/>
<name>Q09B75_STIAD</name>
<dbReference type="eggNOG" id="COG2203">
    <property type="taxonomic scope" value="Bacteria"/>
</dbReference>
<evidence type="ECO:0000313" key="7">
    <source>
        <dbReference type="EMBL" id="ADO69168.1"/>
    </source>
</evidence>
<dbReference type="CDD" id="cd00082">
    <property type="entry name" value="HisKA"/>
    <property type="match status" value="1"/>
</dbReference>
<dbReference type="InterPro" id="IPR053159">
    <property type="entry name" value="Hybrid_Histidine_Kinase"/>
</dbReference>
<dbReference type="Gene3D" id="3.30.565.10">
    <property type="entry name" value="Histidine kinase-like ATPase, C-terminal domain"/>
    <property type="match status" value="1"/>
</dbReference>
<evidence type="ECO:0000313" key="9">
    <source>
        <dbReference type="Proteomes" id="UP000001351"/>
    </source>
</evidence>
<evidence type="ECO:0000256" key="2">
    <source>
        <dbReference type="ARBA" id="ARBA00012438"/>
    </source>
</evidence>
<dbReference type="Gene3D" id="1.10.510.10">
    <property type="entry name" value="Transferase(Phosphotransferase) domain 1"/>
    <property type="match status" value="1"/>
</dbReference>
<reference evidence="7 9" key="2">
    <citation type="journal article" date="2011" name="Mol. Biol. Evol.">
        <title>Comparative genomic analysis of fruiting body formation in Myxococcales.</title>
        <authorList>
            <person name="Huntley S."/>
            <person name="Hamann N."/>
            <person name="Wegener-Feldbrugge S."/>
            <person name="Treuner-Lange A."/>
            <person name="Kube M."/>
            <person name="Reinhardt R."/>
            <person name="Klages S."/>
            <person name="Muller R."/>
            <person name="Ronning C.M."/>
            <person name="Nierman W.C."/>
            <person name="Sogaard-Andersen L."/>
        </authorList>
    </citation>
    <scope>NUCLEOTIDE SEQUENCE [LARGE SCALE GENOMIC DNA]</scope>
    <source>
        <strain evidence="7 9">DW4/3-1</strain>
    </source>
</reference>
<dbReference type="PROSITE" id="PS50011">
    <property type="entry name" value="PROTEIN_KINASE_DOM"/>
    <property type="match status" value="1"/>
</dbReference>
<evidence type="ECO:0000256" key="4">
    <source>
        <dbReference type="SAM" id="Coils"/>
    </source>
</evidence>
<dbReference type="Pfam" id="PF00512">
    <property type="entry name" value="HisKA"/>
    <property type="match status" value="1"/>
</dbReference>
<dbReference type="eggNOG" id="COG4191">
    <property type="taxonomic scope" value="Bacteria"/>
</dbReference>
<feature type="domain" description="Protein kinase" evidence="5">
    <location>
        <begin position="7"/>
        <end position="280"/>
    </location>
</feature>
<dbReference type="InterPro" id="IPR011009">
    <property type="entry name" value="Kinase-like_dom_sf"/>
</dbReference>
<dbReference type="STRING" id="378806.STAUR_1364"/>
<dbReference type="RefSeq" id="WP_002611320.1">
    <property type="nucleotide sequence ID" value="NC_014623.1"/>
</dbReference>
<dbReference type="Gene3D" id="3.40.50.300">
    <property type="entry name" value="P-loop containing nucleotide triphosphate hydrolases"/>
    <property type="match status" value="1"/>
</dbReference>
<dbReference type="InterPro" id="IPR000719">
    <property type="entry name" value="Prot_kinase_dom"/>
</dbReference>
<evidence type="ECO:0000256" key="3">
    <source>
        <dbReference type="ARBA" id="ARBA00022553"/>
    </source>
</evidence>
<evidence type="ECO:0000256" key="1">
    <source>
        <dbReference type="ARBA" id="ARBA00000085"/>
    </source>
</evidence>
<dbReference type="eggNOG" id="COG3899">
    <property type="taxonomic scope" value="Bacteria"/>
</dbReference>
<reference evidence="8 10" key="1">
    <citation type="submission" date="2006-04" db="EMBL/GenBank/DDBJ databases">
        <authorList>
            <person name="Nierman W.C."/>
        </authorList>
    </citation>
    <scope>NUCLEOTIDE SEQUENCE [LARGE SCALE GENOMIC DNA]</scope>
    <source>
        <strain evidence="8 10">DW4/3-1</strain>
    </source>
</reference>
<dbReference type="SUPFAM" id="SSF56112">
    <property type="entry name" value="Protein kinase-like (PK-like)"/>
    <property type="match status" value="1"/>
</dbReference>
<dbReference type="KEGG" id="sur:STAUR_1364"/>
<dbReference type="InterPro" id="IPR003018">
    <property type="entry name" value="GAF"/>
</dbReference>
<feature type="coiled-coil region" evidence="4">
    <location>
        <begin position="1463"/>
        <end position="1494"/>
    </location>
</feature>
<keyword evidence="8" id="KW-0808">Transferase</keyword>
<dbReference type="SUPFAM" id="SSF55781">
    <property type="entry name" value="GAF domain-like"/>
    <property type="match status" value="1"/>
</dbReference>
<dbReference type="Proteomes" id="UP000001351">
    <property type="component" value="Chromosome"/>
</dbReference>
<evidence type="ECO:0000259" key="5">
    <source>
        <dbReference type="PROSITE" id="PS50011"/>
    </source>
</evidence>
<dbReference type="PRINTS" id="PR00344">
    <property type="entry name" value="BCTRLSENSOR"/>
</dbReference>
<accession>Q09B75</accession>
<feature type="domain" description="Histidine kinase" evidence="6">
    <location>
        <begin position="1513"/>
        <end position="1757"/>
    </location>
</feature>
<dbReference type="SUPFAM" id="SSF47384">
    <property type="entry name" value="Homodimeric domain of signal transducing histidine kinase"/>
    <property type="match status" value="1"/>
</dbReference>
<sequence length="1757" mass="195501">MSTFSGYTLLDEVAQYRGAVLLRGRHAEKGHPVLLKVLKEDYPSPSAIARLKAEFELIRELRLPGVLEPLDFAHSHHRAALVFENFTAISLRRLITVGPMDFARFLQIALPLADTLGELHRRDVIHKSLTPEGVLVDAETGRIKLTDFSLSTRLERGSPQGPSPLQHMAERLAYLSPEQTGRMNRAVDARSDLYTLGIVLYEMLTGVKPFAAADPIELIHCHIARQPLPPEAHRPGCPAVLSRMVLKLLAKMAEDRYQSASGLAADLREASRRLKGAAWLEDFPLGQQDISSAFSIPGKLYGRERELKQLLAALERVSSGSVELLLISGYAGIGKTSLVHELHRHLVVRRGSIASGKFDQLHRNVPYSSLAQAFRQHLRVLLTEEPSTVAAWKSRIIEAINPNGRLLADLLPELELLLGPQPPVPELPCTESQARFHRVFEQLIAALTGPEHPLVLFLDDMQWADSASLALLQQLLVNPASRSLLLLCAYRNNEVSPAHPFMLLADQLRQEGQSVIELHVGPLAPRDVRQLLAETLGTEPEAVEALANTLLAKTQGNPFFIKQLLHSLHARGLLSFDHGARRWQWALEAIAKAPHTENVLALMAEKLRRLPREIQEVLKLAACVGNTFDVLTLTYISETSLETIEPLLREAVREGLLIPGSDAHERLHPTPERGRYRFLHDRVQQAAYSLIAVEDRPAVHLKIGRLLWRQQVPPDDPGFCVIDQLNLGLEVLHNEEERQAVAQLNLQSGRRAKASSAYASAAAYFRIGRRLLGWDGWQTRFELLWLLTVELAECEYLLTRFPEAEALFDLAMARARTRLQMTQVYTTKIILYTTLGKYLEACRCGVAALKLFEVDWPEDDAAVSAALERERREIESHLRGRKLEELEALPEETDPDRLALGMVLAYLISPFFQGFESKEREQLITCTLVHQVLRTGKHSDAGAYGLASYAHLLACTKDYANGHALGKLAIAVAERHGFNMSKRRNYNIFGGLINHWTQPARTSSAYLLRAFKLLSESGDLAYSVYACCNLISLAAVRGDPLEQVEGELQRYFDFVRQSQNSQYIQDLLVYRHWIRCLKGQLEKPWSLPGAHGNARPSPLWPLHQMKILYMAGRYPEALAAGLESERSTSATASGTLLVPESRFYFALAIAAAQRGPQGEDPRELLPRFIEDFQSWATGCPANFRQQQVLLQAELARLSGQDLQAMSLYDEAVKASGDSGYLHIEALSNELAGRFHLHGGRTRVAQSYLREARYAYARWGATALVAELDARYPELLGRRAAGGEEAPVASAELTGSVLDLMTVTWSSQVLSGELHLRSLLEKLIRIVMEHAGSQRSVLLLSRESGLFIEAEATVDQPEATVLQSIPVSSAPSLPKSVINYVAHLRDSLVLRDALSTPPYQSDPYVMAHKTRSILCLPVLAHKKLVGLLYLEHHLATDVFTSDRLQVLTLLSAQAAISIENALLYNTLEQRVEARTRELNEKNDQLVVTLHRLRETQQLLVEKEKLASLGAMTAAIAHEVKNPLNFINNFAQLAQEQARELRTEMARLGPSPAPDKLDELRDMTEHLAALTSKIDEHGKRVDRIINSMRQHSSGSRTARVPVDLNRLLAEHVSLISQGLRMREPSLEVQLTENYDATLGLVGVSPGELGQVIVNLVNNAYQAVIARYQKAPGEPPQVKVSSRNLGSHAEVRIWDNGVGIAPEARSKIFSPFFTTKQPGEGTGLGLSLSYNIVVQSHGGDLRFESEPGLGTEFIVTLPRR</sequence>
<dbReference type="Pfam" id="PF01590">
    <property type="entry name" value="GAF"/>
    <property type="match status" value="1"/>
</dbReference>
<dbReference type="InterPro" id="IPR003661">
    <property type="entry name" value="HisK_dim/P_dom"/>
</dbReference>
<dbReference type="SUPFAM" id="SSF55874">
    <property type="entry name" value="ATPase domain of HSP90 chaperone/DNA topoisomerase II/histidine kinase"/>
    <property type="match status" value="1"/>
</dbReference>
<dbReference type="GO" id="GO:0005524">
    <property type="term" value="F:ATP binding"/>
    <property type="evidence" value="ECO:0007669"/>
    <property type="project" value="InterPro"/>
</dbReference>
<keyword evidence="8" id="KW-0418">Kinase</keyword>
<keyword evidence="9" id="KW-1185">Reference proteome</keyword>
<evidence type="ECO:0000259" key="6">
    <source>
        <dbReference type="PROSITE" id="PS50109"/>
    </source>
</evidence>
<dbReference type="SUPFAM" id="SSF52540">
    <property type="entry name" value="P-loop containing nucleoside triphosphate hydrolases"/>
    <property type="match status" value="1"/>
</dbReference>
<dbReference type="InterPro" id="IPR005467">
    <property type="entry name" value="His_kinase_dom"/>
</dbReference>
<dbReference type="EMBL" id="AAMD01000010">
    <property type="protein sequence ID" value="EAU68970.1"/>
    <property type="molecule type" value="Genomic_DNA"/>
</dbReference>
<organism evidence="8 10">
    <name type="scientific">Stigmatella aurantiaca (strain DW4/3-1)</name>
    <dbReference type="NCBI Taxonomy" id="378806"/>
    <lineage>
        <taxon>Bacteria</taxon>
        <taxon>Pseudomonadati</taxon>
        <taxon>Myxococcota</taxon>
        <taxon>Myxococcia</taxon>
        <taxon>Myxococcales</taxon>
        <taxon>Cystobacterineae</taxon>
        <taxon>Archangiaceae</taxon>
        <taxon>Stigmatella</taxon>
    </lineage>
</organism>
<dbReference type="Pfam" id="PF00069">
    <property type="entry name" value="Pkinase"/>
    <property type="match status" value="1"/>
</dbReference>
<dbReference type="HOGENOM" id="CLU_000445_34_2_7"/>
<dbReference type="Gene3D" id="3.30.450.40">
    <property type="match status" value="1"/>
</dbReference>
<comment type="catalytic activity">
    <reaction evidence="1">
        <text>ATP + protein L-histidine = ADP + protein N-phospho-L-histidine.</text>
        <dbReference type="EC" id="2.7.13.3"/>
    </reaction>
</comment>
<gene>
    <name evidence="7" type="ordered locus">STAUR_1364</name>
    <name evidence="8" type="ORF">STIAU_0303</name>
</gene>
<dbReference type="CDD" id="cd14014">
    <property type="entry name" value="STKc_PknB_like"/>
    <property type="match status" value="1"/>
</dbReference>
<dbReference type="EMBL" id="CP002271">
    <property type="protein sequence ID" value="ADO69168.1"/>
    <property type="molecule type" value="Genomic_DNA"/>
</dbReference>
<protein>
    <recommendedName>
        <fullName evidence="2">histidine kinase</fullName>
        <ecNumber evidence="2">2.7.13.3</ecNumber>
    </recommendedName>
</protein>
<dbReference type="InterPro" id="IPR036890">
    <property type="entry name" value="HATPase_C_sf"/>
</dbReference>
<dbReference type="InterPro" id="IPR004358">
    <property type="entry name" value="Sig_transdc_His_kin-like_C"/>
</dbReference>
<dbReference type="Pfam" id="PF13191">
    <property type="entry name" value="AAA_16"/>
    <property type="match status" value="1"/>
</dbReference>
<dbReference type="Gene3D" id="1.10.287.130">
    <property type="match status" value="1"/>
</dbReference>
<proteinExistence type="predicted"/>
<dbReference type="Pfam" id="PF02518">
    <property type="entry name" value="HATPase_c"/>
    <property type="match status" value="1"/>
</dbReference>
<dbReference type="PANTHER" id="PTHR43642">
    <property type="entry name" value="HYBRID SIGNAL TRANSDUCTION HISTIDINE KINASE G"/>
    <property type="match status" value="1"/>
</dbReference>
<dbReference type="InterPro" id="IPR027417">
    <property type="entry name" value="P-loop_NTPase"/>
</dbReference>
<dbReference type="SMART" id="SM00387">
    <property type="entry name" value="HATPase_c"/>
    <property type="match status" value="1"/>
</dbReference>
<dbReference type="PROSITE" id="PS50109">
    <property type="entry name" value="HIS_KIN"/>
    <property type="match status" value="1"/>
</dbReference>
<dbReference type="PANTHER" id="PTHR43642:SF1">
    <property type="entry name" value="HYBRID SIGNAL TRANSDUCTION HISTIDINE KINASE G"/>
    <property type="match status" value="1"/>
</dbReference>